<evidence type="ECO:0000313" key="1">
    <source>
        <dbReference type="EMBL" id="KAI0048576.1"/>
    </source>
</evidence>
<sequence>MTERLAAIAKAQLEALRQTILAQSNEIGQQQKQLQDMQAVIEEQNDLIKAHADSQGHEDSEDDTIDDPDEDDMAVDGVAQADPVDDPVDNIFRR</sequence>
<evidence type="ECO:0000313" key="2">
    <source>
        <dbReference type="Proteomes" id="UP000814033"/>
    </source>
</evidence>
<dbReference type="Proteomes" id="UP000814033">
    <property type="component" value="Unassembled WGS sequence"/>
</dbReference>
<reference evidence="1" key="2">
    <citation type="journal article" date="2022" name="New Phytol.">
        <title>Evolutionary transition to the ectomycorrhizal habit in the genomes of a hyperdiverse lineage of mushroom-forming fungi.</title>
        <authorList>
            <person name="Looney B."/>
            <person name="Miyauchi S."/>
            <person name="Morin E."/>
            <person name="Drula E."/>
            <person name="Courty P.E."/>
            <person name="Kohler A."/>
            <person name="Kuo A."/>
            <person name="LaButti K."/>
            <person name="Pangilinan J."/>
            <person name="Lipzen A."/>
            <person name="Riley R."/>
            <person name="Andreopoulos W."/>
            <person name="He G."/>
            <person name="Johnson J."/>
            <person name="Nolan M."/>
            <person name="Tritt A."/>
            <person name="Barry K.W."/>
            <person name="Grigoriev I.V."/>
            <person name="Nagy L.G."/>
            <person name="Hibbett D."/>
            <person name="Henrissat B."/>
            <person name="Matheny P.B."/>
            <person name="Labbe J."/>
            <person name="Martin F.M."/>
        </authorList>
    </citation>
    <scope>NUCLEOTIDE SEQUENCE</scope>
    <source>
        <strain evidence="1">FP105234-sp</strain>
    </source>
</reference>
<dbReference type="EMBL" id="MU275884">
    <property type="protein sequence ID" value="KAI0048576.1"/>
    <property type="molecule type" value="Genomic_DNA"/>
</dbReference>
<gene>
    <name evidence="1" type="ORF">FA95DRAFT_1022387</name>
</gene>
<organism evidence="1 2">
    <name type="scientific">Auriscalpium vulgare</name>
    <dbReference type="NCBI Taxonomy" id="40419"/>
    <lineage>
        <taxon>Eukaryota</taxon>
        <taxon>Fungi</taxon>
        <taxon>Dikarya</taxon>
        <taxon>Basidiomycota</taxon>
        <taxon>Agaricomycotina</taxon>
        <taxon>Agaricomycetes</taxon>
        <taxon>Russulales</taxon>
        <taxon>Auriscalpiaceae</taxon>
        <taxon>Auriscalpium</taxon>
    </lineage>
</organism>
<protein>
    <submittedName>
        <fullName evidence="1">Uncharacterized protein</fullName>
    </submittedName>
</protein>
<proteinExistence type="predicted"/>
<name>A0ACB8RXL5_9AGAM</name>
<reference evidence="1" key="1">
    <citation type="submission" date="2021-02" db="EMBL/GenBank/DDBJ databases">
        <authorList>
            <consortium name="DOE Joint Genome Institute"/>
            <person name="Ahrendt S."/>
            <person name="Looney B.P."/>
            <person name="Miyauchi S."/>
            <person name="Morin E."/>
            <person name="Drula E."/>
            <person name="Courty P.E."/>
            <person name="Chicoki N."/>
            <person name="Fauchery L."/>
            <person name="Kohler A."/>
            <person name="Kuo A."/>
            <person name="Labutti K."/>
            <person name="Pangilinan J."/>
            <person name="Lipzen A."/>
            <person name="Riley R."/>
            <person name="Andreopoulos W."/>
            <person name="He G."/>
            <person name="Johnson J."/>
            <person name="Barry K.W."/>
            <person name="Grigoriev I.V."/>
            <person name="Nagy L."/>
            <person name="Hibbett D."/>
            <person name="Henrissat B."/>
            <person name="Matheny P.B."/>
            <person name="Labbe J."/>
            <person name="Martin F."/>
        </authorList>
    </citation>
    <scope>NUCLEOTIDE SEQUENCE</scope>
    <source>
        <strain evidence="1">FP105234-sp</strain>
    </source>
</reference>
<keyword evidence="2" id="KW-1185">Reference proteome</keyword>
<comment type="caution">
    <text evidence="1">The sequence shown here is derived from an EMBL/GenBank/DDBJ whole genome shotgun (WGS) entry which is preliminary data.</text>
</comment>
<accession>A0ACB8RXL5</accession>